<evidence type="ECO:0000313" key="11">
    <source>
        <dbReference type="EMBL" id="OCL08756.1"/>
    </source>
</evidence>
<feature type="compositionally biased region" description="Basic and acidic residues" evidence="7">
    <location>
        <begin position="214"/>
        <end position="223"/>
    </location>
</feature>
<feature type="compositionally biased region" description="Polar residues" evidence="7">
    <location>
        <begin position="980"/>
        <end position="997"/>
    </location>
</feature>
<feature type="region of interest" description="Disordered" evidence="7">
    <location>
        <begin position="1192"/>
        <end position="1221"/>
    </location>
</feature>
<dbReference type="GO" id="GO:0140684">
    <property type="term" value="F:histone H3K9me2/H3K9me3 demethylase activity"/>
    <property type="evidence" value="ECO:0007669"/>
    <property type="project" value="UniProtKB-EC"/>
</dbReference>
<feature type="compositionally biased region" description="Pro residues" evidence="7">
    <location>
        <begin position="1091"/>
        <end position="1105"/>
    </location>
</feature>
<dbReference type="SUPFAM" id="SSF51197">
    <property type="entry name" value="Clavaminate synthase-like"/>
    <property type="match status" value="1"/>
</dbReference>
<evidence type="ECO:0000256" key="3">
    <source>
        <dbReference type="ARBA" id="ARBA00022723"/>
    </source>
</evidence>
<organism evidence="11 12">
    <name type="scientific">Glonium stellatum</name>
    <dbReference type="NCBI Taxonomy" id="574774"/>
    <lineage>
        <taxon>Eukaryota</taxon>
        <taxon>Fungi</taxon>
        <taxon>Dikarya</taxon>
        <taxon>Ascomycota</taxon>
        <taxon>Pezizomycotina</taxon>
        <taxon>Dothideomycetes</taxon>
        <taxon>Pleosporomycetidae</taxon>
        <taxon>Gloniales</taxon>
        <taxon>Gloniaceae</taxon>
        <taxon>Glonium</taxon>
    </lineage>
</organism>
<feature type="region of interest" description="Disordered" evidence="7">
    <location>
        <begin position="159"/>
        <end position="286"/>
    </location>
</feature>
<dbReference type="GO" id="GO:0000785">
    <property type="term" value="C:chromatin"/>
    <property type="evidence" value="ECO:0007669"/>
    <property type="project" value="TreeGrafter"/>
</dbReference>
<feature type="compositionally biased region" description="Polar residues" evidence="7">
    <location>
        <begin position="1010"/>
        <end position="1030"/>
    </location>
</feature>
<feature type="region of interest" description="Disordered" evidence="7">
    <location>
        <begin position="1058"/>
        <end position="1146"/>
    </location>
</feature>
<dbReference type="Gene3D" id="2.60.120.650">
    <property type="entry name" value="Cupin"/>
    <property type="match status" value="2"/>
</dbReference>
<keyword evidence="5" id="KW-0862">Zinc</keyword>
<feature type="compositionally biased region" description="Low complexity" evidence="7">
    <location>
        <begin position="1300"/>
        <end position="1327"/>
    </location>
</feature>
<feature type="region of interest" description="Disordered" evidence="7">
    <location>
        <begin position="1"/>
        <end position="59"/>
    </location>
</feature>
<feature type="compositionally biased region" description="Basic residues" evidence="7">
    <location>
        <begin position="204"/>
        <end position="213"/>
    </location>
</feature>
<dbReference type="InterPro" id="IPR013083">
    <property type="entry name" value="Znf_RING/FYVE/PHD"/>
</dbReference>
<evidence type="ECO:0000256" key="4">
    <source>
        <dbReference type="ARBA" id="ARBA00022771"/>
    </source>
</evidence>
<feature type="compositionally biased region" description="Gly residues" evidence="7">
    <location>
        <begin position="1328"/>
        <end position="1343"/>
    </location>
</feature>
<feature type="compositionally biased region" description="Basic and acidic residues" evidence="7">
    <location>
        <begin position="240"/>
        <end position="255"/>
    </location>
</feature>
<dbReference type="OrthoDB" id="9547406at2759"/>
<evidence type="ECO:0000256" key="6">
    <source>
        <dbReference type="ARBA" id="ARBA00049349"/>
    </source>
</evidence>
<dbReference type="InterPro" id="IPR003349">
    <property type="entry name" value="JmjN"/>
</dbReference>
<evidence type="ECO:0000256" key="1">
    <source>
        <dbReference type="ARBA" id="ARBA00009711"/>
    </source>
</evidence>
<comment type="similarity">
    <text evidence="1">Belongs to the JHDM3 histone demethylase family.</text>
</comment>
<dbReference type="Proteomes" id="UP000250140">
    <property type="component" value="Unassembled WGS sequence"/>
</dbReference>
<dbReference type="PANTHER" id="PTHR10694">
    <property type="entry name" value="LYSINE-SPECIFIC DEMETHYLASE"/>
    <property type="match status" value="1"/>
</dbReference>
<keyword evidence="12" id="KW-1185">Reference proteome</keyword>
<dbReference type="Gene3D" id="3.30.40.10">
    <property type="entry name" value="Zinc/RING finger domain, C3HC4 (zinc finger)"/>
    <property type="match status" value="1"/>
</dbReference>
<dbReference type="PANTHER" id="PTHR10694:SF7">
    <property type="entry name" value="[HISTONE H3]-TRIMETHYL-L-LYSINE(9) DEMETHYLASE"/>
    <property type="match status" value="1"/>
</dbReference>
<dbReference type="EMBL" id="KV749597">
    <property type="protein sequence ID" value="OCL08756.1"/>
    <property type="molecule type" value="Genomic_DNA"/>
</dbReference>
<dbReference type="SMART" id="SM00545">
    <property type="entry name" value="JmjN"/>
    <property type="match status" value="1"/>
</dbReference>
<feature type="compositionally biased region" description="Acidic residues" evidence="7">
    <location>
        <begin position="47"/>
        <end position="59"/>
    </location>
</feature>
<proteinExistence type="inferred from homology"/>
<reference evidence="11 12" key="1">
    <citation type="journal article" date="2016" name="Nat. Commun.">
        <title>Ectomycorrhizal ecology is imprinted in the genome of the dominant symbiotic fungus Cenococcum geophilum.</title>
        <authorList>
            <consortium name="DOE Joint Genome Institute"/>
            <person name="Peter M."/>
            <person name="Kohler A."/>
            <person name="Ohm R.A."/>
            <person name="Kuo A."/>
            <person name="Krutzmann J."/>
            <person name="Morin E."/>
            <person name="Arend M."/>
            <person name="Barry K.W."/>
            <person name="Binder M."/>
            <person name="Choi C."/>
            <person name="Clum A."/>
            <person name="Copeland A."/>
            <person name="Grisel N."/>
            <person name="Haridas S."/>
            <person name="Kipfer T."/>
            <person name="LaButti K."/>
            <person name="Lindquist E."/>
            <person name="Lipzen A."/>
            <person name="Maire R."/>
            <person name="Meier B."/>
            <person name="Mihaltcheva S."/>
            <person name="Molinier V."/>
            <person name="Murat C."/>
            <person name="Poggeler S."/>
            <person name="Quandt C.A."/>
            <person name="Sperisen C."/>
            <person name="Tritt A."/>
            <person name="Tisserant E."/>
            <person name="Crous P.W."/>
            <person name="Henrissat B."/>
            <person name="Nehls U."/>
            <person name="Egli S."/>
            <person name="Spatafora J.W."/>
            <person name="Grigoriev I.V."/>
            <person name="Martin F.M."/>
        </authorList>
    </citation>
    <scope>NUCLEOTIDE SEQUENCE [LARGE SCALE GENOMIC DNA]</scope>
    <source>
        <strain evidence="11 12">CBS 207.34</strain>
    </source>
</reference>
<sequence length="1395" mass="155552">MEDPAEVIASTEVQIDNHEDLPTCKPALTPPTSEDMDKRDRMSSELSELEEDDDDEEIEPDHYYGGGKIPVFKPNMDQFRSFRKFIDKIDKYGMKSGIVKIIPPKEWRDSLPSLDEAVKSIKVKNPITQEFAGQHGIYTQANIEKQRSYNLPEWKALTEEHHHQPPAKRGERRRGQETVAKARVTRGQAASPAPSTTGGAPKRGPGRPRKRAPKKGEEEKGSDSTRNLKAPLTPTSPEKTSGDDNKAMAHIKTEERDQDDGAAGKPRGRQPKSISSRRKNNRREAAEEIDEEVFKDFDYHLENVDEYTPERCQELEDVYWRTINYGAPMYGADMPGSLFDDRTQYWNVAKLDNLLDILGTKVPGVNTAYLYLGMWKATFAWHLEDVDLYSINYIHFGAPKQWYSISQEDARRFEAAMKSIWPRDAKNCDQFLRHKTYLISPAQLEKQFNIKVNRMVHNEGEFVITYPYGYHSGYNLGYNCAESVNFANEAWLNYGRIAKKCECESDSVWVDVSEIERKLRGEPTPEYYEETDDDDDEPEDPQHDLPSPPASLGGKPKAPTRKRKRETNKEGNGQKVKRIRIRIKGPSKEPPCILCPNDVEFDRLLPTDNGLKAHRLCAEYTPETYISDKPTETVCNVANIDKARLELKCNYCRSKRGAVFQCSAKKCTRAFHATCAPAAGIQVDIGPMPTFDEEGTEYYYDGYDFRCRFHRPKKRNAKTVDSDTLENDKLIQEYAKTLKPKDVVQVQYLYTDQSQIFAGTVVENRPSEWTVIIDVLPDGDRVEVEWKYLLTLDPADSQRPKPSANAKPLPDHLKDNDPSLNIMNRTDGVPEMGDPFHDPNSGQKWAEFNTAAEVRHPSQAKVDLFKENQLWYYLGKTSTEARAQYTEDLAQTRHNTKSNFLDTVKPPPQIPPPGERRSFPASYPGKTGNASAQRISNQHQNRPGDKPYQYKPKTDPHGRTQNPQYNYPLDPYRASPHTPGAQQTNRLQDNKAGSPQYGNPYASGYRPASRDSQPQQYHSHYSPSYPQPNNGRPALPESRADPYSRSTMATYHSYYQSNSPQLQRYSPPQYHNNYHHQYNQQPAKTPTQQPQQPPTPKSQPTPPQRGAPTANMMGGAAAPSSKSPTMYATATSYSPSSTASSPHPSSQMNYLAHIQRYPYLLNAYCRRKKTYVSPYSPDGGFAPEWMPCAPATASAGTTSRSLSQQSGSGSGSISSSSGGGSGSAIYRSPQIGLGLNFGSAASLTSTSQVSTAAAATTAAPQRPGLMFQTPQQFQMDVARAPQQQVPGMPRFESLIKSLNTSAASSPTAPSAKVSAAAEGQQQQQQRPSGGGGGEANAGAGNGGAAIAEPPQRPIPSPLSDAPRSPKRPEYSPLSDSGAPPRPPLPLPAGETWRYS</sequence>
<feature type="domain" description="PHD-type" evidence="10">
    <location>
        <begin position="589"/>
        <end position="711"/>
    </location>
</feature>
<feature type="region of interest" description="Disordered" evidence="7">
    <location>
        <begin position="795"/>
        <end position="820"/>
    </location>
</feature>
<name>A0A8E2F247_9PEZI</name>
<dbReference type="SMART" id="SM00249">
    <property type="entry name" value="PHD"/>
    <property type="match status" value="1"/>
</dbReference>
<dbReference type="SMART" id="SM00558">
    <property type="entry name" value="JmjC"/>
    <property type="match status" value="1"/>
</dbReference>
<dbReference type="GO" id="GO:0010468">
    <property type="term" value="P:regulation of gene expression"/>
    <property type="evidence" value="ECO:0007669"/>
    <property type="project" value="TreeGrafter"/>
</dbReference>
<evidence type="ECO:0000256" key="2">
    <source>
        <dbReference type="ARBA" id="ARBA00012900"/>
    </source>
</evidence>
<feature type="compositionally biased region" description="Basic residues" evidence="7">
    <location>
        <begin position="266"/>
        <end position="281"/>
    </location>
</feature>
<feature type="compositionally biased region" description="Polar residues" evidence="7">
    <location>
        <begin position="928"/>
        <end position="941"/>
    </location>
</feature>
<feature type="compositionally biased region" description="Low complexity" evidence="7">
    <location>
        <begin position="1199"/>
        <end position="1216"/>
    </location>
</feature>
<gene>
    <name evidence="11" type="ORF">AOQ84DRAFT_363840</name>
</gene>
<keyword evidence="4" id="KW-0863">Zinc-finger</keyword>
<dbReference type="Pfam" id="PF02373">
    <property type="entry name" value="JmjC"/>
    <property type="match status" value="1"/>
</dbReference>
<dbReference type="InterPro" id="IPR034732">
    <property type="entry name" value="EPHD"/>
</dbReference>
<feature type="compositionally biased region" description="Low complexity" evidence="7">
    <location>
        <begin position="1067"/>
        <end position="1090"/>
    </location>
</feature>
<dbReference type="EC" id="1.14.11.66" evidence="2"/>
<evidence type="ECO:0000256" key="7">
    <source>
        <dbReference type="SAM" id="MobiDB-lite"/>
    </source>
</evidence>
<evidence type="ECO:0000256" key="5">
    <source>
        <dbReference type="ARBA" id="ARBA00022833"/>
    </source>
</evidence>
<dbReference type="PROSITE" id="PS51805">
    <property type="entry name" value="EPHD"/>
    <property type="match status" value="1"/>
</dbReference>
<evidence type="ECO:0000259" key="10">
    <source>
        <dbReference type="PROSITE" id="PS51805"/>
    </source>
</evidence>
<accession>A0A8E2F247</accession>
<feature type="region of interest" description="Disordered" evidence="7">
    <location>
        <begin position="895"/>
        <end position="1042"/>
    </location>
</feature>
<dbReference type="PROSITE" id="PS51183">
    <property type="entry name" value="JMJN"/>
    <property type="match status" value="1"/>
</dbReference>
<evidence type="ECO:0000313" key="12">
    <source>
        <dbReference type="Proteomes" id="UP000250140"/>
    </source>
</evidence>
<dbReference type="InterPro" id="IPR055500">
    <property type="entry name" value="DUF7072"/>
</dbReference>
<feature type="compositionally biased region" description="Low complexity" evidence="7">
    <location>
        <begin position="1127"/>
        <end position="1146"/>
    </location>
</feature>
<dbReference type="GO" id="GO:0005634">
    <property type="term" value="C:nucleus"/>
    <property type="evidence" value="ECO:0007669"/>
    <property type="project" value="TreeGrafter"/>
</dbReference>
<feature type="region of interest" description="Disordered" evidence="7">
    <location>
        <begin position="1299"/>
        <end position="1395"/>
    </location>
</feature>
<comment type="catalytic activity">
    <reaction evidence="6">
        <text>N(6),N(6),N(6)-trimethyl-L-lysyl(9)-[histone H3] + 2 2-oxoglutarate + 2 O2 = N(6)-methyl-L-lysyl(9)-[histone H3] + 2 formaldehyde + 2 succinate + 2 CO2</text>
        <dbReference type="Rhea" id="RHEA:60200"/>
        <dbReference type="Rhea" id="RHEA-COMP:15538"/>
        <dbReference type="Rhea" id="RHEA-COMP:15542"/>
        <dbReference type="ChEBI" id="CHEBI:15379"/>
        <dbReference type="ChEBI" id="CHEBI:16526"/>
        <dbReference type="ChEBI" id="CHEBI:16810"/>
        <dbReference type="ChEBI" id="CHEBI:16842"/>
        <dbReference type="ChEBI" id="CHEBI:30031"/>
        <dbReference type="ChEBI" id="CHEBI:61929"/>
        <dbReference type="ChEBI" id="CHEBI:61961"/>
        <dbReference type="EC" id="1.14.11.66"/>
    </reaction>
</comment>
<dbReference type="InterPro" id="IPR001965">
    <property type="entry name" value="Znf_PHD"/>
</dbReference>
<feature type="domain" description="JmjC" evidence="9">
    <location>
        <begin position="340"/>
        <end position="503"/>
    </location>
</feature>
<feature type="compositionally biased region" description="Acidic residues" evidence="7">
    <location>
        <begin position="527"/>
        <end position="539"/>
    </location>
</feature>
<dbReference type="CDD" id="cd15571">
    <property type="entry name" value="ePHD"/>
    <property type="match status" value="1"/>
</dbReference>
<dbReference type="PROSITE" id="PS51184">
    <property type="entry name" value="JMJC"/>
    <property type="match status" value="1"/>
</dbReference>
<keyword evidence="3" id="KW-0479">Metal-binding</keyword>
<protein>
    <recommendedName>
        <fullName evidence="2">[histone H3]-trimethyl-L-lysine(9) demethylase</fullName>
        <ecNumber evidence="2">1.14.11.66</ecNumber>
    </recommendedName>
</protein>
<dbReference type="Pfam" id="PF13832">
    <property type="entry name" value="zf-HC5HC2H_2"/>
    <property type="match status" value="1"/>
</dbReference>
<dbReference type="Pfam" id="PF23258">
    <property type="entry name" value="DUF7072"/>
    <property type="match status" value="1"/>
</dbReference>
<evidence type="ECO:0000259" key="8">
    <source>
        <dbReference type="PROSITE" id="PS51183"/>
    </source>
</evidence>
<dbReference type="FunFam" id="2.60.120.650:FF:000024">
    <property type="entry name" value="Putative jumonji family transcription factor"/>
    <property type="match status" value="1"/>
</dbReference>
<dbReference type="Pfam" id="PF02375">
    <property type="entry name" value="JmjN"/>
    <property type="match status" value="1"/>
</dbReference>
<dbReference type="GO" id="GO:0051864">
    <property type="term" value="F:histone H3K36 demethylase activity"/>
    <property type="evidence" value="ECO:0007669"/>
    <property type="project" value="TreeGrafter"/>
</dbReference>
<feature type="region of interest" description="Disordered" evidence="7">
    <location>
        <begin position="520"/>
        <end position="579"/>
    </location>
</feature>
<dbReference type="GO" id="GO:0008270">
    <property type="term" value="F:zinc ion binding"/>
    <property type="evidence" value="ECO:0007669"/>
    <property type="project" value="UniProtKB-KW"/>
</dbReference>
<evidence type="ECO:0000259" key="9">
    <source>
        <dbReference type="PROSITE" id="PS51184"/>
    </source>
</evidence>
<dbReference type="InterPro" id="IPR003347">
    <property type="entry name" value="JmjC_dom"/>
</dbReference>
<feature type="domain" description="JmjN" evidence="8">
    <location>
        <begin position="69"/>
        <end position="110"/>
    </location>
</feature>